<reference evidence="10 11" key="1">
    <citation type="submission" date="2019-02" db="EMBL/GenBank/DDBJ databases">
        <title>Genome sequencing of the rare red list fungi Hericium alpestre (H. flagellum).</title>
        <authorList>
            <person name="Buettner E."/>
            <person name="Kellner H."/>
        </authorList>
    </citation>
    <scope>NUCLEOTIDE SEQUENCE [LARGE SCALE GENOMIC DNA]</scope>
    <source>
        <strain evidence="10 11">DSM 108284</strain>
    </source>
</reference>
<dbReference type="OrthoDB" id="10255013at2759"/>
<dbReference type="PANTHER" id="PTHR19957">
    <property type="entry name" value="SYNTAXIN"/>
    <property type="match status" value="1"/>
</dbReference>
<keyword evidence="5" id="KW-0175">Coiled coil</keyword>
<proteinExistence type="inferred from homology"/>
<dbReference type="Proteomes" id="UP000298061">
    <property type="component" value="Unassembled WGS sequence"/>
</dbReference>
<comment type="subcellular location">
    <subcellularLocation>
        <location evidence="1">Membrane</location>
        <topology evidence="1">Single-pass type IV membrane protein</topology>
    </subcellularLocation>
</comment>
<comment type="caution">
    <text evidence="10">The sequence shown here is derived from an EMBL/GenBank/DDBJ whole genome shotgun (WGS) entry which is preliminary data.</text>
</comment>
<feature type="domain" description="Syntaxin N-terminal" evidence="9">
    <location>
        <begin position="49"/>
        <end position="164"/>
    </location>
</feature>
<evidence type="ECO:0000256" key="6">
    <source>
        <dbReference type="ARBA" id="ARBA00023136"/>
    </source>
</evidence>
<dbReference type="FunFam" id="1.20.58.70:FF:000008">
    <property type="entry name" value="Syntaxin family protein"/>
    <property type="match status" value="1"/>
</dbReference>
<organism evidence="10 11">
    <name type="scientific">Hericium alpestre</name>
    <dbReference type="NCBI Taxonomy" id="135208"/>
    <lineage>
        <taxon>Eukaryota</taxon>
        <taxon>Fungi</taxon>
        <taxon>Dikarya</taxon>
        <taxon>Basidiomycota</taxon>
        <taxon>Agaricomycotina</taxon>
        <taxon>Agaricomycetes</taxon>
        <taxon>Russulales</taxon>
        <taxon>Hericiaceae</taxon>
        <taxon>Hericium</taxon>
    </lineage>
</organism>
<dbReference type="SUPFAM" id="SSF47661">
    <property type="entry name" value="t-snare proteins"/>
    <property type="match status" value="1"/>
</dbReference>
<accession>A0A4Z0A767</accession>
<evidence type="ECO:0000259" key="9">
    <source>
        <dbReference type="SMART" id="SM00503"/>
    </source>
</evidence>
<dbReference type="GO" id="GO:0006886">
    <property type="term" value="P:intracellular protein transport"/>
    <property type="evidence" value="ECO:0007669"/>
    <property type="project" value="TreeGrafter"/>
</dbReference>
<dbReference type="GO" id="GO:0048278">
    <property type="term" value="P:vesicle docking"/>
    <property type="evidence" value="ECO:0007669"/>
    <property type="project" value="TreeGrafter"/>
</dbReference>
<dbReference type="SMART" id="SM00503">
    <property type="entry name" value="SynN"/>
    <property type="match status" value="1"/>
</dbReference>
<evidence type="ECO:0000256" key="7">
    <source>
        <dbReference type="SAM" id="MobiDB-lite"/>
    </source>
</evidence>
<dbReference type="CDD" id="cd00179">
    <property type="entry name" value="SynN"/>
    <property type="match status" value="1"/>
</dbReference>
<evidence type="ECO:0000256" key="8">
    <source>
        <dbReference type="SAM" id="Phobius"/>
    </source>
</evidence>
<dbReference type="AlphaFoldDB" id="A0A4Z0A767"/>
<dbReference type="GO" id="GO:0006887">
    <property type="term" value="P:exocytosis"/>
    <property type="evidence" value="ECO:0007669"/>
    <property type="project" value="TreeGrafter"/>
</dbReference>
<evidence type="ECO:0000256" key="4">
    <source>
        <dbReference type="ARBA" id="ARBA00022989"/>
    </source>
</evidence>
<dbReference type="PANTHER" id="PTHR19957:SF307">
    <property type="entry name" value="PROTEIN SSO1-RELATED"/>
    <property type="match status" value="1"/>
</dbReference>
<dbReference type="STRING" id="135208.A0A4Z0A767"/>
<keyword evidence="3 8" id="KW-0812">Transmembrane</keyword>
<gene>
    <name evidence="10" type="ORF">EWM64_g2243</name>
</gene>
<dbReference type="InterPro" id="IPR010989">
    <property type="entry name" value="SNARE"/>
</dbReference>
<dbReference type="InterPro" id="IPR045242">
    <property type="entry name" value="Syntaxin"/>
</dbReference>
<evidence type="ECO:0000256" key="2">
    <source>
        <dbReference type="ARBA" id="ARBA00009063"/>
    </source>
</evidence>
<dbReference type="GO" id="GO:0005484">
    <property type="term" value="F:SNAP receptor activity"/>
    <property type="evidence" value="ECO:0007669"/>
    <property type="project" value="TreeGrafter"/>
</dbReference>
<evidence type="ECO:0000313" key="11">
    <source>
        <dbReference type="Proteomes" id="UP000298061"/>
    </source>
</evidence>
<dbReference type="GO" id="GO:0006906">
    <property type="term" value="P:vesicle fusion"/>
    <property type="evidence" value="ECO:0007669"/>
    <property type="project" value="TreeGrafter"/>
</dbReference>
<evidence type="ECO:0000256" key="1">
    <source>
        <dbReference type="ARBA" id="ARBA00004211"/>
    </source>
</evidence>
<name>A0A4Z0A767_9AGAM</name>
<dbReference type="Pfam" id="PF05739">
    <property type="entry name" value="SNARE"/>
    <property type="match status" value="1"/>
</dbReference>
<comment type="similarity">
    <text evidence="2">Belongs to the syntaxin family.</text>
</comment>
<dbReference type="GO" id="GO:0005886">
    <property type="term" value="C:plasma membrane"/>
    <property type="evidence" value="ECO:0007669"/>
    <property type="project" value="TreeGrafter"/>
</dbReference>
<dbReference type="GO" id="GO:0012505">
    <property type="term" value="C:endomembrane system"/>
    <property type="evidence" value="ECO:0007669"/>
    <property type="project" value="TreeGrafter"/>
</dbReference>
<keyword evidence="4 8" id="KW-1133">Transmembrane helix</keyword>
<dbReference type="InterPro" id="IPR000727">
    <property type="entry name" value="T_SNARE_dom"/>
</dbReference>
<keyword evidence="11" id="KW-1185">Reference proteome</keyword>
<feature type="region of interest" description="Disordered" evidence="7">
    <location>
        <begin position="1"/>
        <end position="25"/>
    </location>
</feature>
<dbReference type="Pfam" id="PF00804">
    <property type="entry name" value="Syntaxin"/>
    <property type="match status" value="1"/>
</dbReference>
<protein>
    <recommendedName>
        <fullName evidence="9">Syntaxin N-terminal domain-containing protein</fullName>
    </recommendedName>
</protein>
<evidence type="ECO:0000313" key="10">
    <source>
        <dbReference type="EMBL" id="TFY81769.1"/>
    </source>
</evidence>
<dbReference type="GO" id="GO:0000149">
    <property type="term" value="F:SNARE binding"/>
    <property type="evidence" value="ECO:0007669"/>
    <property type="project" value="TreeGrafter"/>
</dbReference>
<evidence type="ECO:0000256" key="5">
    <source>
        <dbReference type="ARBA" id="ARBA00023054"/>
    </source>
</evidence>
<sequence length="306" mass="34479">MARDRLAAMRAQRQGTGPTSPPGQQLGIEMGGLNHQDHITNGNGRGTTATADPMAEFYAEINTIQDMIRQFESNVSRVSEMHARSLGSLEESEQNTAILDELVSETRNLSNQIKNRIQDLEKQPVPPGQDLRIRKNQTSLVRTKFVEAVQNYQQVEQQYRRRYKERVERQFKIVKPDATQDEVNAVVNDETGAGGQIFSQALMSTTRYAESRQAYREVQDRHQDIRKIENTLAELAQIFNDANDTINAIQTSAANVEHDTEAGLGHTERAVKSARAARRKRWYCFFLVLIILAIVGIVVGVTVGRK</sequence>
<dbReference type="Gene3D" id="1.20.58.70">
    <property type="match status" value="1"/>
</dbReference>
<dbReference type="InterPro" id="IPR006011">
    <property type="entry name" value="Syntaxin_N"/>
</dbReference>
<feature type="transmembrane region" description="Helical" evidence="8">
    <location>
        <begin position="282"/>
        <end position="303"/>
    </location>
</feature>
<evidence type="ECO:0000256" key="3">
    <source>
        <dbReference type="ARBA" id="ARBA00022692"/>
    </source>
</evidence>
<dbReference type="GO" id="GO:0031201">
    <property type="term" value="C:SNARE complex"/>
    <property type="evidence" value="ECO:0007669"/>
    <property type="project" value="TreeGrafter"/>
</dbReference>
<keyword evidence="6 8" id="KW-0472">Membrane</keyword>
<dbReference type="EMBL" id="SFCI01000176">
    <property type="protein sequence ID" value="TFY81769.1"/>
    <property type="molecule type" value="Genomic_DNA"/>
</dbReference>